<protein>
    <submittedName>
        <fullName evidence="1">Uncharacterized protein</fullName>
    </submittedName>
</protein>
<dbReference type="EMBL" id="PQIB02000008">
    <property type="protein sequence ID" value="RLN05564.1"/>
    <property type="molecule type" value="Genomic_DNA"/>
</dbReference>
<dbReference type="Proteomes" id="UP000275267">
    <property type="component" value="Unassembled WGS sequence"/>
</dbReference>
<accession>A0A3L6RLX3</accession>
<keyword evidence="2" id="KW-1185">Reference proteome</keyword>
<dbReference type="STRING" id="4540.A0A3L6RLX3"/>
<organism evidence="1 2">
    <name type="scientific">Panicum miliaceum</name>
    <name type="common">Proso millet</name>
    <name type="synonym">Broomcorn millet</name>
    <dbReference type="NCBI Taxonomy" id="4540"/>
    <lineage>
        <taxon>Eukaryota</taxon>
        <taxon>Viridiplantae</taxon>
        <taxon>Streptophyta</taxon>
        <taxon>Embryophyta</taxon>
        <taxon>Tracheophyta</taxon>
        <taxon>Spermatophyta</taxon>
        <taxon>Magnoliopsida</taxon>
        <taxon>Liliopsida</taxon>
        <taxon>Poales</taxon>
        <taxon>Poaceae</taxon>
        <taxon>PACMAD clade</taxon>
        <taxon>Panicoideae</taxon>
        <taxon>Panicodae</taxon>
        <taxon>Paniceae</taxon>
        <taxon>Panicinae</taxon>
        <taxon>Panicum</taxon>
        <taxon>Panicum sect. Panicum</taxon>
    </lineage>
</organism>
<comment type="caution">
    <text evidence="1">The sequence shown here is derived from an EMBL/GenBank/DDBJ whole genome shotgun (WGS) entry which is preliminary data.</text>
</comment>
<proteinExistence type="predicted"/>
<reference evidence="2" key="1">
    <citation type="journal article" date="2019" name="Nat. Commun.">
        <title>The genome of broomcorn millet.</title>
        <authorList>
            <person name="Zou C."/>
            <person name="Miki D."/>
            <person name="Li D."/>
            <person name="Tang Q."/>
            <person name="Xiao L."/>
            <person name="Rajput S."/>
            <person name="Deng P."/>
            <person name="Jia W."/>
            <person name="Huang R."/>
            <person name="Zhang M."/>
            <person name="Sun Y."/>
            <person name="Hu J."/>
            <person name="Fu X."/>
            <person name="Schnable P.S."/>
            <person name="Li F."/>
            <person name="Zhang H."/>
            <person name="Feng B."/>
            <person name="Zhu X."/>
            <person name="Liu R."/>
            <person name="Schnable J.C."/>
            <person name="Zhu J.-K."/>
            <person name="Zhang H."/>
        </authorList>
    </citation>
    <scope>NUCLEOTIDE SEQUENCE [LARGE SCALE GENOMIC DNA]</scope>
</reference>
<gene>
    <name evidence="1" type="ORF">C2845_PM13G24240</name>
</gene>
<evidence type="ECO:0000313" key="2">
    <source>
        <dbReference type="Proteomes" id="UP000275267"/>
    </source>
</evidence>
<name>A0A3L6RLX3_PANMI</name>
<dbReference type="AlphaFoldDB" id="A0A3L6RLX3"/>
<evidence type="ECO:0000313" key="1">
    <source>
        <dbReference type="EMBL" id="RLN05564.1"/>
    </source>
</evidence>
<dbReference type="OrthoDB" id="10009520at2759"/>
<dbReference type="Gene3D" id="1.20.120.1750">
    <property type="match status" value="1"/>
</dbReference>
<dbReference type="SUPFAM" id="SSF57850">
    <property type="entry name" value="RING/U-box"/>
    <property type="match status" value="1"/>
</dbReference>
<sequence>MTCGAPCGHQFCWLYLGSWANHAGNNYHCNRYAADRSEFSGEKAQRRQGKASLERFLHHYERWTAHAASLAKARQDLDGMRGGGLDLFAGTIGAPLTELDFLAEAYAQRGEARQGHAIPPTAAPIAVVAPR</sequence>